<sequence length="58" mass="6368">MAAASGGLSARDRRILSAFSTTAAALSFQGSTIVVLCYVFFKELRKFSFRLVFFLALL</sequence>
<evidence type="ECO:0000313" key="9">
    <source>
        <dbReference type="EMBL" id="KAG0471022.1"/>
    </source>
</evidence>
<feature type="non-terminal residue" evidence="9">
    <location>
        <position position="58"/>
    </location>
</feature>
<comment type="caution">
    <text evidence="9">The sequence shown here is derived from an EMBL/GenBank/DDBJ whole genome shotgun (WGS) entry which is preliminary data.</text>
</comment>
<dbReference type="Proteomes" id="UP000639772">
    <property type="component" value="Unassembled WGS sequence"/>
</dbReference>
<evidence type="ECO:0000256" key="7">
    <source>
        <dbReference type="ARBA" id="ARBA00023224"/>
    </source>
</evidence>
<dbReference type="PRINTS" id="PR02001">
    <property type="entry name" value="GCR1CAMPR"/>
</dbReference>
<keyword evidence="5 8" id="KW-0472">Membrane</keyword>
<gene>
    <name evidence="9" type="ORF">HPP92_015568</name>
</gene>
<dbReference type="GO" id="GO:0016020">
    <property type="term" value="C:membrane"/>
    <property type="evidence" value="ECO:0007669"/>
    <property type="project" value="UniProtKB-SubCell"/>
</dbReference>
<evidence type="ECO:0000256" key="6">
    <source>
        <dbReference type="ARBA" id="ARBA00023170"/>
    </source>
</evidence>
<evidence type="ECO:0000256" key="8">
    <source>
        <dbReference type="SAM" id="Phobius"/>
    </source>
</evidence>
<dbReference type="AlphaFoldDB" id="A0A835UR78"/>
<comment type="subcellular location">
    <subcellularLocation>
        <location evidence="1">Membrane</location>
        <topology evidence="1">Multi-pass membrane protein</topology>
    </subcellularLocation>
</comment>
<proteinExistence type="predicted"/>
<evidence type="ECO:0000256" key="1">
    <source>
        <dbReference type="ARBA" id="ARBA00004141"/>
    </source>
</evidence>
<keyword evidence="4" id="KW-0297">G-protein coupled receptor</keyword>
<name>A0A835UR78_VANPL</name>
<protein>
    <submittedName>
        <fullName evidence="9">Uncharacterized protein</fullName>
    </submittedName>
</protein>
<accession>A0A835UR78</accession>
<evidence type="ECO:0000313" key="10">
    <source>
        <dbReference type="Proteomes" id="UP000639772"/>
    </source>
</evidence>
<evidence type="ECO:0000256" key="3">
    <source>
        <dbReference type="ARBA" id="ARBA00022989"/>
    </source>
</evidence>
<evidence type="ECO:0000256" key="5">
    <source>
        <dbReference type="ARBA" id="ARBA00023136"/>
    </source>
</evidence>
<dbReference type="OrthoDB" id="100006at2759"/>
<keyword evidence="6" id="KW-0675">Receptor</keyword>
<keyword evidence="2 8" id="KW-0812">Transmembrane</keyword>
<dbReference type="PRINTS" id="PR02000">
    <property type="entry name" value="GCR1PLANT"/>
</dbReference>
<keyword evidence="3 8" id="KW-1133">Transmembrane helix</keyword>
<keyword evidence="7" id="KW-0807">Transducer</keyword>
<organism evidence="9 10">
    <name type="scientific">Vanilla planifolia</name>
    <name type="common">Vanilla</name>
    <dbReference type="NCBI Taxonomy" id="51239"/>
    <lineage>
        <taxon>Eukaryota</taxon>
        <taxon>Viridiplantae</taxon>
        <taxon>Streptophyta</taxon>
        <taxon>Embryophyta</taxon>
        <taxon>Tracheophyta</taxon>
        <taxon>Spermatophyta</taxon>
        <taxon>Magnoliopsida</taxon>
        <taxon>Liliopsida</taxon>
        <taxon>Asparagales</taxon>
        <taxon>Orchidaceae</taxon>
        <taxon>Vanilloideae</taxon>
        <taxon>Vanilleae</taxon>
        <taxon>Vanilla</taxon>
    </lineage>
</organism>
<dbReference type="InterPro" id="IPR022343">
    <property type="entry name" value="GCR1-cAMP_receptor"/>
</dbReference>
<evidence type="ECO:0000256" key="4">
    <source>
        <dbReference type="ARBA" id="ARBA00023040"/>
    </source>
</evidence>
<dbReference type="InterPro" id="IPR022340">
    <property type="entry name" value="GPCR_GCR1_put"/>
</dbReference>
<dbReference type="GO" id="GO:0004930">
    <property type="term" value="F:G protein-coupled receptor activity"/>
    <property type="evidence" value="ECO:0007669"/>
    <property type="project" value="UniProtKB-KW"/>
</dbReference>
<reference evidence="9 10" key="1">
    <citation type="journal article" date="2020" name="Nat. Food">
        <title>A phased Vanilla planifolia genome enables genetic improvement of flavour and production.</title>
        <authorList>
            <person name="Hasing T."/>
            <person name="Tang H."/>
            <person name="Brym M."/>
            <person name="Khazi F."/>
            <person name="Huang T."/>
            <person name="Chambers A.H."/>
        </authorList>
    </citation>
    <scope>NUCLEOTIDE SEQUENCE [LARGE SCALE GENOMIC DNA]</scope>
    <source>
        <tissue evidence="9">Leaf</tissue>
    </source>
</reference>
<feature type="transmembrane region" description="Helical" evidence="8">
    <location>
        <begin position="15"/>
        <end position="41"/>
    </location>
</feature>
<dbReference type="EMBL" id="JADCNM010000008">
    <property type="protein sequence ID" value="KAG0471022.1"/>
    <property type="molecule type" value="Genomic_DNA"/>
</dbReference>
<evidence type="ECO:0000256" key="2">
    <source>
        <dbReference type="ARBA" id="ARBA00022692"/>
    </source>
</evidence>